<sequence length="294" mass="32969">MIAEPGRPRTEVHARDRRQDTEFATVADDYLLGRAQPEEQRLQRQINDLGPDSAAQFDLIGISPGEQVVDLGCGPGGVLHLLAERVGPAGSVLGIDRSPHFVEQARRFVAGRGLSQVEVREGDAYDTRLPRSAFDGAHMRLVLVNVPEPERIVREMVSLVRPGGWVASFEADYLPHTCDPPLPAWHRLLEAYKAYSMAHGIDLFVGRRTHRMFREAGVKDICVVPVIHVYPPGHDRRPILRDFIGNLSGRLVKEGFLTQRKIDEDMAALESHLSDPKVLVTSHLFYRLWGRMPL</sequence>
<evidence type="ECO:0000259" key="2">
    <source>
        <dbReference type="Pfam" id="PF13847"/>
    </source>
</evidence>
<accession>A0ABV2N5I0</accession>
<dbReference type="GO" id="GO:0008168">
    <property type="term" value="F:methyltransferase activity"/>
    <property type="evidence" value="ECO:0007669"/>
    <property type="project" value="UniProtKB-KW"/>
</dbReference>
<dbReference type="Gene3D" id="3.40.50.150">
    <property type="entry name" value="Vaccinia Virus protein VP39"/>
    <property type="match status" value="1"/>
</dbReference>
<dbReference type="Pfam" id="PF13847">
    <property type="entry name" value="Methyltransf_31"/>
    <property type="match status" value="1"/>
</dbReference>
<dbReference type="PANTHER" id="PTHR43591:SF24">
    <property type="entry name" value="2-METHOXY-6-POLYPRENYL-1,4-BENZOQUINOL METHYLASE, MITOCHONDRIAL"/>
    <property type="match status" value="1"/>
</dbReference>
<keyword evidence="3" id="KW-0489">Methyltransferase</keyword>
<feature type="region of interest" description="Disordered" evidence="1">
    <location>
        <begin position="1"/>
        <end position="20"/>
    </location>
</feature>
<dbReference type="CDD" id="cd02440">
    <property type="entry name" value="AdoMet_MTases"/>
    <property type="match status" value="1"/>
</dbReference>
<keyword evidence="3" id="KW-0808">Transferase</keyword>
<keyword evidence="4" id="KW-1185">Reference proteome</keyword>
<evidence type="ECO:0000313" key="3">
    <source>
        <dbReference type="EMBL" id="MET3794074.1"/>
    </source>
</evidence>
<dbReference type="PANTHER" id="PTHR43591">
    <property type="entry name" value="METHYLTRANSFERASE"/>
    <property type="match status" value="1"/>
</dbReference>
<dbReference type="RefSeq" id="WP_354198493.1">
    <property type="nucleotide sequence ID" value="NZ_JBEPML010000020.1"/>
</dbReference>
<dbReference type="GO" id="GO:0032259">
    <property type="term" value="P:methylation"/>
    <property type="evidence" value="ECO:0007669"/>
    <property type="project" value="UniProtKB-KW"/>
</dbReference>
<name>A0ABV2N5I0_9HYPH</name>
<reference evidence="3 4" key="1">
    <citation type="submission" date="2024-06" db="EMBL/GenBank/DDBJ databases">
        <title>Genomic Encyclopedia of Type Strains, Phase IV (KMG-IV): sequencing the most valuable type-strain genomes for metagenomic binning, comparative biology and taxonomic classification.</title>
        <authorList>
            <person name="Goeker M."/>
        </authorList>
    </citation>
    <scope>NUCLEOTIDE SEQUENCE [LARGE SCALE GENOMIC DNA]</scope>
    <source>
        <strain evidence="3 4">DSM 27865</strain>
    </source>
</reference>
<organism evidence="3 4">
    <name type="scientific">Aquamicrobium terrae</name>
    <dbReference type="NCBI Taxonomy" id="1324945"/>
    <lineage>
        <taxon>Bacteria</taxon>
        <taxon>Pseudomonadati</taxon>
        <taxon>Pseudomonadota</taxon>
        <taxon>Alphaproteobacteria</taxon>
        <taxon>Hyphomicrobiales</taxon>
        <taxon>Phyllobacteriaceae</taxon>
        <taxon>Aquamicrobium</taxon>
    </lineage>
</organism>
<comment type="caution">
    <text evidence="3">The sequence shown here is derived from an EMBL/GenBank/DDBJ whole genome shotgun (WGS) entry which is preliminary data.</text>
</comment>
<dbReference type="InterPro" id="IPR025714">
    <property type="entry name" value="Methyltranfer_dom"/>
</dbReference>
<proteinExistence type="predicted"/>
<dbReference type="Proteomes" id="UP001549076">
    <property type="component" value="Unassembled WGS sequence"/>
</dbReference>
<feature type="domain" description="Methyltransferase" evidence="2">
    <location>
        <begin position="63"/>
        <end position="172"/>
    </location>
</feature>
<evidence type="ECO:0000313" key="4">
    <source>
        <dbReference type="Proteomes" id="UP001549076"/>
    </source>
</evidence>
<dbReference type="InterPro" id="IPR029063">
    <property type="entry name" value="SAM-dependent_MTases_sf"/>
</dbReference>
<dbReference type="EMBL" id="JBEPML010000020">
    <property type="protein sequence ID" value="MET3794074.1"/>
    <property type="molecule type" value="Genomic_DNA"/>
</dbReference>
<dbReference type="SUPFAM" id="SSF53335">
    <property type="entry name" value="S-adenosyl-L-methionine-dependent methyltransferases"/>
    <property type="match status" value="1"/>
</dbReference>
<gene>
    <name evidence="3" type="ORF">ABID37_004314</name>
</gene>
<evidence type="ECO:0000256" key="1">
    <source>
        <dbReference type="SAM" id="MobiDB-lite"/>
    </source>
</evidence>
<protein>
    <submittedName>
        <fullName evidence="3">SAM-dependent methyltransferase</fullName>
    </submittedName>
</protein>